<dbReference type="Proteomes" id="UP000516514">
    <property type="component" value="Chromosome"/>
</dbReference>
<name>A0A7L7YLE9_9RICK</name>
<dbReference type="EMBL" id="CP061738">
    <property type="protein sequence ID" value="QOD38080.1"/>
    <property type="molecule type" value="Genomic_DNA"/>
</dbReference>
<evidence type="ECO:0000313" key="1">
    <source>
        <dbReference type="EMBL" id="QOD38080.1"/>
    </source>
</evidence>
<organism evidence="1 2">
    <name type="scientific">Candidatus Wolbachia massiliensis</name>
    <dbReference type="NCBI Taxonomy" id="1845000"/>
    <lineage>
        <taxon>Bacteria</taxon>
        <taxon>Pseudomonadati</taxon>
        <taxon>Pseudomonadota</taxon>
        <taxon>Alphaproteobacteria</taxon>
        <taxon>Rickettsiales</taxon>
        <taxon>Anaplasmataceae</taxon>
        <taxon>Wolbachieae</taxon>
        <taxon>Wolbachia</taxon>
    </lineage>
</organism>
<dbReference type="KEGG" id="wms:ID128_04635"/>
<gene>
    <name evidence="1" type="ORF">ID128_04635</name>
</gene>
<proteinExistence type="predicted"/>
<accession>A0A7L7YLE9</accession>
<evidence type="ECO:0000313" key="2">
    <source>
        <dbReference type="Proteomes" id="UP000516514"/>
    </source>
</evidence>
<dbReference type="AlphaFoldDB" id="A0A7L7YLE9"/>
<sequence>MIVSFYRGGTIVGIVNNFLIKSAKSGNIKGVKLALSLNNVTNNLKKLFSKVNPFRNTESFNMNNDQVLNYALRYVVNSLDHDAMVSLINAGANVNAIGSDGVKSIIYKYERALAQREEDLPVQAREFFTEYREKCCLVLGELIMHDAMPKNDEEKKSILKIFKEEKGFNEFMEVVKLKLKASPPKKPPRTFEYKPTNTGSMYVEVNNMMPPKKPPRTFEYQPKNTNDDLLSKEPIYAEVYDSKVNNSLKESGHLNISKEPIYADVYDSRKESTENLPLKDSGYFSVEDKHVYEEIDHFKDDEHIYEEIDHFKKDNDLYDSGYSSVDESIYAESDVRNLKNPLYVSAEECKTQKRSVGSSQQEPIYAKVDLAAKKQKATPTKDTKTQFDDEHVYEEIDHFKKDNDLYDSGYSSVDESIYAESDVRNLKNPLYVSALSTYG</sequence>
<keyword evidence="2" id="KW-1185">Reference proteome</keyword>
<protein>
    <submittedName>
        <fullName evidence="1">Uncharacterized protein</fullName>
    </submittedName>
</protein>
<reference evidence="1 2" key="1">
    <citation type="submission" date="2020-09" db="EMBL/GenBank/DDBJ databases">
        <title>An Earliest Endosymbiont, Wolbachia massiliensis sp. nov., Strain PL13 From the Bed Bug (Cimex hemipterius), Type strain of a New supergroup T.</title>
        <authorList>
            <person name="Laidoudi Y."/>
            <person name="Levasseur A."/>
            <person name="Medkour H."/>
            <person name="Maaloum M."/>
            <person name="BenKhedher M."/>
            <person name="Sambou M."/>
            <person name="Bassene H."/>
            <person name="Davoust B."/>
            <person name="Fenollar F."/>
            <person name="Raoult D."/>
            <person name="Mediannikov O."/>
        </authorList>
    </citation>
    <scope>NUCLEOTIDE SEQUENCE [LARGE SCALE GENOMIC DNA]</scope>
    <source>
        <strain evidence="1 2">PL13</strain>
    </source>
</reference>